<organism evidence="1 2">
    <name type="scientific">Nepenthes gracilis</name>
    <name type="common">Slender pitcher plant</name>
    <dbReference type="NCBI Taxonomy" id="150966"/>
    <lineage>
        <taxon>Eukaryota</taxon>
        <taxon>Viridiplantae</taxon>
        <taxon>Streptophyta</taxon>
        <taxon>Embryophyta</taxon>
        <taxon>Tracheophyta</taxon>
        <taxon>Spermatophyta</taxon>
        <taxon>Magnoliopsida</taxon>
        <taxon>eudicotyledons</taxon>
        <taxon>Gunneridae</taxon>
        <taxon>Pentapetalae</taxon>
        <taxon>Caryophyllales</taxon>
        <taxon>Nepenthaceae</taxon>
        <taxon>Nepenthes</taxon>
    </lineage>
</organism>
<protein>
    <submittedName>
        <fullName evidence="1">Uncharacterized protein</fullName>
    </submittedName>
</protein>
<evidence type="ECO:0000313" key="1">
    <source>
        <dbReference type="EMBL" id="GMH14076.1"/>
    </source>
</evidence>
<dbReference type="EMBL" id="BSYO01000013">
    <property type="protein sequence ID" value="GMH14076.1"/>
    <property type="molecule type" value="Genomic_DNA"/>
</dbReference>
<name>A0AAD3SPE5_NEPGR</name>
<reference evidence="1" key="1">
    <citation type="submission" date="2023-05" db="EMBL/GenBank/DDBJ databases">
        <title>Nepenthes gracilis genome sequencing.</title>
        <authorList>
            <person name="Fukushima K."/>
        </authorList>
    </citation>
    <scope>NUCLEOTIDE SEQUENCE</scope>
    <source>
        <strain evidence="1">SING2019-196</strain>
    </source>
</reference>
<dbReference type="Proteomes" id="UP001279734">
    <property type="component" value="Unassembled WGS sequence"/>
</dbReference>
<proteinExistence type="predicted"/>
<evidence type="ECO:0000313" key="2">
    <source>
        <dbReference type="Proteomes" id="UP001279734"/>
    </source>
</evidence>
<sequence length="286" mass="30979">MTEEAEIEEEVRQTESGFWLGEEMEERVSGALENPAMAGRRRRGQKMEWGGQWPENVAQGLNFEIYENLKIHLSDIQCADSTRVPDASPPDAPREIQGNVKDVLFRDWVGGEQQMTSGLAGAGLEPGSYPVPPDFGAGLACSSLEDSRSSLTRDLVSSDVVDEPLINPITPTSSIVHFSPDGKEAFGDIAFSPLILKGLQRYRVSVGVASISYADILKRGSHSKEVDELGTCGAHELPITDANCLEVLGCSFCHEGNVGSLASGFALCSLKFFSEIEQLSSLVLNR</sequence>
<comment type="caution">
    <text evidence="1">The sequence shown here is derived from an EMBL/GenBank/DDBJ whole genome shotgun (WGS) entry which is preliminary data.</text>
</comment>
<dbReference type="AlphaFoldDB" id="A0AAD3SPE5"/>
<accession>A0AAD3SPE5</accession>
<gene>
    <name evidence="1" type="ORF">Nepgr_015917</name>
</gene>
<keyword evidence="2" id="KW-1185">Reference proteome</keyword>